<dbReference type="GO" id="GO:0046872">
    <property type="term" value="F:metal ion binding"/>
    <property type="evidence" value="ECO:0007669"/>
    <property type="project" value="UniProtKB-KW"/>
</dbReference>
<sequence length="382" mass="44366">MKTRKIYYEDPEIFRWKSRIGKIKQEGDFLLSLDETIFYPEGGGQPSDKGEIIGDGWKILVDYVFEEDGIIWHKGKKSGERFPKVGEVVNIFIDKDLRREYMEQHTAQHLLSAILEKEYSLETTGFQIFEDHTKIEIPYKGLNPESFIKEVEEKVNDFIGKNIPVSIYWKDEKTRIVEIPGLDVNPCGGLHVKNLGELRVLKIVDFYRKNNTYWRVEFVAGRRVIKRLEERGKEYKKIKELLGNPNIVEGVEILLVKIENLERQVKKFKEELNSYRADLLLKDAIEVGGYKLILKILDLEMEDLKHIAQRLLAKEGILGVLFNSQGQGFVFGSKVENDVWDKVRNILLSNGWRGSKEGNFLQGKIENPSKLIEEILLRISHD</sequence>
<evidence type="ECO:0000256" key="6">
    <source>
        <dbReference type="ARBA" id="ARBA00032577"/>
    </source>
</evidence>
<evidence type="ECO:0000256" key="5">
    <source>
        <dbReference type="ARBA" id="ARBA00022833"/>
    </source>
</evidence>
<dbReference type="SMART" id="SM00863">
    <property type="entry name" value="tRNA_SAD"/>
    <property type="match status" value="1"/>
</dbReference>
<evidence type="ECO:0000256" key="1">
    <source>
        <dbReference type="ARBA" id="ARBA00001947"/>
    </source>
</evidence>
<gene>
    <name evidence="9" type="ORF">ENU78_04795</name>
</gene>
<dbReference type="SUPFAM" id="SSF55186">
    <property type="entry name" value="ThrRS/AlaRS common domain"/>
    <property type="match status" value="1"/>
</dbReference>
<dbReference type="GO" id="GO:0004813">
    <property type="term" value="F:alanine-tRNA ligase activity"/>
    <property type="evidence" value="ECO:0007669"/>
    <property type="project" value="InterPro"/>
</dbReference>
<evidence type="ECO:0000313" key="9">
    <source>
        <dbReference type="EMBL" id="HGK23752.1"/>
    </source>
</evidence>
<evidence type="ECO:0000256" key="3">
    <source>
        <dbReference type="ARBA" id="ARBA00017959"/>
    </source>
</evidence>
<proteinExistence type="predicted"/>
<dbReference type="InterPro" id="IPR018163">
    <property type="entry name" value="Thr/Ala-tRNA-synth_IIc_edit"/>
</dbReference>
<name>A0A7V3ZIS7_DICTH</name>
<evidence type="ECO:0000256" key="2">
    <source>
        <dbReference type="ARBA" id="ARBA00004496"/>
    </source>
</evidence>
<dbReference type="PANTHER" id="PTHR43462">
    <property type="entry name" value="ALANYL-TRNA EDITING PROTEIN"/>
    <property type="match status" value="1"/>
</dbReference>
<dbReference type="AlphaFoldDB" id="A0A7V3ZIS7"/>
<dbReference type="InterPro" id="IPR009000">
    <property type="entry name" value="Transl_B-barrel_sf"/>
</dbReference>
<dbReference type="Pfam" id="PF01411">
    <property type="entry name" value="tRNA-synt_2c"/>
    <property type="match status" value="1"/>
</dbReference>
<dbReference type="EMBL" id="DTDV01000014">
    <property type="protein sequence ID" value="HGK23752.1"/>
    <property type="molecule type" value="Genomic_DNA"/>
</dbReference>
<keyword evidence="4" id="KW-0479">Metal-binding</keyword>
<feature type="coiled-coil region" evidence="7">
    <location>
        <begin position="251"/>
        <end position="314"/>
    </location>
</feature>
<feature type="domain" description="Alanyl-transfer RNA synthetases family profile" evidence="8">
    <location>
        <begin position="1"/>
        <end position="230"/>
    </location>
</feature>
<dbReference type="InterPro" id="IPR018164">
    <property type="entry name" value="Ala-tRNA-synth_IIc_N"/>
</dbReference>
<dbReference type="Pfam" id="PF07973">
    <property type="entry name" value="tRNA_SAD"/>
    <property type="match status" value="1"/>
</dbReference>
<dbReference type="GO" id="GO:0003676">
    <property type="term" value="F:nucleic acid binding"/>
    <property type="evidence" value="ECO:0007669"/>
    <property type="project" value="InterPro"/>
</dbReference>
<dbReference type="InterPro" id="IPR018165">
    <property type="entry name" value="Ala-tRNA-synth_IIc_core"/>
</dbReference>
<dbReference type="GO" id="GO:0006419">
    <property type="term" value="P:alanyl-tRNA aminoacylation"/>
    <property type="evidence" value="ECO:0007669"/>
    <property type="project" value="InterPro"/>
</dbReference>
<comment type="subcellular location">
    <subcellularLocation>
        <location evidence="2">Cytoplasm</location>
    </subcellularLocation>
</comment>
<dbReference type="GO" id="GO:0005524">
    <property type="term" value="F:ATP binding"/>
    <property type="evidence" value="ECO:0007669"/>
    <property type="project" value="InterPro"/>
</dbReference>
<comment type="cofactor">
    <cofactor evidence="1">
        <name>Zn(2+)</name>
        <dbReference type="ChEBI" id="CHEBI:29105"/>
    </cofactor>
</comment>
<dbReference type="RefSeq" id="WP_149122431.1">
    <property type="nucleotide sequence ID" value="NZ_VTFL01000001.1"/>
</dbReference>
<protein>
    <recommendedName>
        <fullName evidence="3">Alanine--tRNA ligase</fullName>
    </recommendedName>
    <alternativeName>
        <fullName evidence="6">Alanyl-tRNA synthetase</fullName>
    </alternativeName>
</protein>
<dbReference type="InterPro" id="IPR012947">
    <property type="entry name" value="tRNA_SAD"/>
</dbReference>
<dbReference type="InterPro" id="IPR051335">
    <property type="entry name" value="Alanyl-tRNA_Editing_Enzymes"/>
</dbReference>
<dbReference type="GO" id="GO:0005737">
    <property type="term" value="C:cytoplasm"/>
    <property type="evidence" value="ECO:0007669"/>
    <property type="project" value="UniProtKB-SubCell"/>
</dbReference>
<accession>A0A7V3ZIS7</accession>
<keyword evidence="5" id="KW-0862">Zinc</keyword>
<dbReference type="SUPFAM" id="SSF50447">
    <property type="entry name" value="Translation proteins"/>
    <property type="match status" value="1"/>
</dbReference>
<dbReference type="GO" id="GO:0002161">
    <property type="term" value="F:aminoacyl-tRNA deacylase activity"/>
    <property type="evidence" value="ECO:0007669"/>
    <property type="project" value="UniProtKB-ARBA"/>
</dbReference>
<evidence type="ECO:0000259" key="8">
    <source>
        <dbReference type="PROSITE" id="PS50860"/>
    </source>
</evidence>
<dbReference type="PANTHER" id="PTHR43462:SF1">
    <property type="entry name" value="ALANYL-TRNA EDITING PROTEIN AARSD1"/>
    <property type="match status" value="1"/>
</dbReference>
<organism evidence="9">
    <name type="scientific">Dictyoglomus thermophilum</name>
    <dbReference type="NCBI Taxonomy" id="14"/>
    <lineage>
        <taxon>Bacteria</taxon>
        <taxon>Pseudomonadati</taxon>
        <taxon>Dictyoglomota</taxon>
        <taxon>Dictyoglomia</taxon>
        <taxon>Dictyoglomales</taxon>
        <taxon>Dictyoglomaceae</taxon>
        <taxon>Dictyoglomus</taxon>
    </lineage>
</organism>
<dbReference type="Gene3D" id="2.40.30.130">
    <property type="match status" value="1"/>
</dbReference>
<reference evidence="9" key="1">
    <citation type="journal article" date="2020" name="mSystems">
        <title>Genome- and Community-Level Interaction Insights into Carbon Utilization and Element Cycling Functions of Hydrothermarchaeota in Hydrothermal Sediment.</title>
        <authorList>
            <person name="Zhou Z."/>
            <person name="Liu Y."/>
            <person name="Xu W."/>
            <person name="Pan J."/>
            <person name="Luo Z.H."/>
            <person name="Li M."/>
        </authorList>
    </citation>
    <scope>NUCLEOTIDE SEQUENCE [LARGE SCALE GENOMIC DNA]</scope>
    <source>
        <strain evidence="9">SpSt-70</strain>
    </source>
</reference>
<dbReference type="PROSITE" id="PS50860">
    <property type="entry name" value="AA_TRNA_LIGASE_II_ALA"/>
    <property type="match status" value="1"/>
</dbReference>
<dbReference type="Gene3D" id="3.30.980.10">
    <property type="entry name" value="Threonyl-trna Synthetase, Chain A, domain 2"/>
    <property type="match status" value="1"/>
</dbReference>
<keyword evidence="7" id="KW-0175">Coiled coil</keyword>
<evidence type="ECO:0000256" key="4">
    <source>
        <dbReference type="ARBA" id="ARBA00022723"/>
    </source>
</evidence>
<evidence type="ECO:0000256" key="7">
    <source>
        <dbReference type="SAM" id="Coils"/>
    </source>
</evidence>
<dbReference type="FunFam" id="2.40.30.130:FF:000032">
    <property type="entry name" value="Alanyl-tRNA editing protein AlaX-M"/>
    <property type="match status" value="1"/>
</dbReference>
<comment type="caution">
    <text evidence="9">The sequence shown here is derived from an EMBL/GenBank/DDBJ whole genome shotgun (WGS) entry which is preliminary data.</text>
</comment>